<accession>A0A8S9QIU0</accession>
<sequence length="60" mass="6791">MNLKVLECLPVKAQELVQRSGFDRTASAFSSAPLDNPTADHQVLFPVYWNRDSWSVLRGQ</sequence>
<gene>
    <name evidence="1" type="ORF">F2Q69_00024991</name>
</gene>
<name>A0A8S9QIU0_BRACR</name>
<dbReference type="EMBL" id="QGKX02001290">
    <property type="protein sequence ID" value="KAF3541786.1"/>
    <property type="molecule type" value="Genomic_DNA"/>
</dbReference>
<dbReference type="AlphaFoldDB" id="A0A8S9QIU0"/>
<organism evidence="1 2">
    <name type="scientific">Brassica cretica</name>
    <name type="common">Mustard</name>
    <dbReference type="NCBI Taxonomy" id="69181"/>
    <lineage>
        <taxon>Eukaryota</taxon>
        <taxon>Viridiplantae</taxon>
        <taxon>Streptophyta</taxon>
        <taxon>Embryophyta</taxon>
        <taxon>Tracheophyta</taxon>
        <taxon>Spermatophyta</taxon>
        <taxon>Magnoliopsida</taxon>
        <taxon>eudicotyledons</taxon>
        <taxon>Gunneridae</taxon>
        <taxon>Pentapetalae</taxon>
        <taxon>rosids</taxon>
        <taxon>malvids</taxon>
        <taxon>Brassicales</taxon>
        <taxon>Brassicaceae</taxon>
        <taxon>Brassiceae</taxon>
        <taxon>Brassica</taxon>
    </lineage>
</organism>
<reference evidence="1" key="1">
    <citation type="submission" date="2019-12" db="EMBL/GenBank/DDBJ databases">
        <title>Genome sequencing and annotation of Brassica cretica.</title>
        <authorList>
            <person name="Studholme D.J."/>
            <person name="Sarris P."/>
        </authorList>
    </citation>
    <scope>NUCLEOTIDE SEQUENCE</scope>
    <source>
        <strain evidence="1">PFS-109/04</strain>
        <tissue evidence="1">Leaf</tissue>
    </source>
</reference>
<proteinExistence type="predicted"/>
<dbReference type="Proteomes" id="UP000712600">
    <property type="component" value="Unassembled WGS sequence"/>
</dbReference>
<protein>
    <submittedName>
        <fullName evidence="1">Uncharacterized protein</fullName>
    </submittedName>
</protein>
<evidence type="ECO:0000313" key="2">
    <source>
        <dbReference type="Proteomes" id="UP000712600"/>
    </source>
</evidence>
<comment type="caution">
    <text evidence="1">The sequence shown here is derived from an EMBL/GenBank/DDBJ whole genome shotgun (WGS) entry which is preliminary data.</text>
</comment>
<evidence type="ECO:0000313" key="1">
    <source>
        <dbReference type="EMBL" id="KAF3541786.1"/>
    </source>
</evidence>